<dbReference type="SUPFAM" id="SSF51717">
    <property type="entry name" value="Dihydropteroate synthetase-like"/>
    <property type="match status" value="1"/>
</dbReference>
<dbReference type="InterPro" id="IPR045406">
    <property type="entry name" value="DUF6513"/>
</dbReference>
<dbReference type="InterPro" id="IPR011005">
    <property type="entry name" value="Dihydropteroate_synth-like_sf"/>
</dbReference>
<dbReference type="GO" id="GO:0042558">
    <property type="term" value="P:pteridine-containing compound metabolic process"/>
    <property type="evidence" value="ECO:0007669"/>
    <property type="project" value="InterPro"/>
</dbReference>
<evidence type="ECO:0000259" key="1">
    <source>
        <dbReference type="PROSITE" id="PS50972"/>
    </source>
</evidence>
<dbReference type="EMBL" id="DTLS01000002">
    <property type="protein sequence ID" value="HGZ59595.1"/>
    <property type="molecule type" value="Genomic_DNA"/>
</dbReference>
<reference evidence="2" key="1">
    <citation type="journal article" date="2020" name="mSystems">
        <title>Genome- and Community-Level Interaction Insights into Carbon Utilization and Element Cycling Functions of Hydrothermarchaeota in Hydrothermal Sediment.</title>
        <authorList>
            <person name="Zhou Z."/>
            <person name="Liu Y."/>
            <person name="Xu W."/>
            <person name="Pan J."/>
            <person name="Luo Z.H."/>
            <person name="Li M."/>
        </authorList>
    </citation>
    <scope>NUCLEOTIDE SEQUENCE [LARGE SCALE GENOMIC DNA]</scope>
    <source>
        <strain evidence="2">SpSt-885</strain>
    </source>
</reference>
<dbReference type="InterPro" id="IPR005236">
    <property type="entry name" value="Dihydropt_synth"/>
</dbReference>
<dbReference type="AlphaFoldDB" id="A0A7J3SK22"/>
<dbReference type="PROSITE" id="PS50972">
    <property type="entry name" value="PTERIN_BINDING"/>
    <property type="match status" value="1"/>
</dbReference>
<dbReference type="InterPro" id="IPR025595">
    <property type="entry name" value="PterinBD-DUF4346"/>
</dbReference>
<name>A0A7J3SK22_9CREN</name>
<gene>
    <name evidence="2" type="ORF">ENW83_00065</name>
</gene>
<dbReference type="InterPro" id="IPR000489">
    <property type="entry name" value="Pterin-binding_dom"/>
</dbReference>
<feature type="domain" description="Pterin-binding" evidence="1">
    <location>
        <begin position="152"/>
        <end position="393"/>
    </location>
</feature>
<accession>A0A7J3SK22</accession>
<dbReference type="Pfam" id="PF14251">
    <property type="entry name" value="PterinBD-DUF4346"/>
    <property type="match status" value="1"/>
</dbReference>
<sequence>MRGEGKKIRVGIITGKKAYPIISEISRKIEGHGVIEINVFPINVSVISLATTEMIRRFIESDRRLTEALRKCDVIIIPGTVKGDAKTIAEAVGAQVYKGGINPSTLPKILEALAEGIPLSTLEPAESVLKLYEEGLLMKTLEEVYGRYEKAFEIGGIAVPLRAPPIMIASETPVTLSPGSLEEHARILEENGSDIVVVGIPLGESLEESTKRIAAVERGLNDAVLGVDSANMKALIEGAKRGAEVLLSLHLGNMEALREVKDKAFVVIPGDPMKGIVPGDAEESASMLAKAVESARKLGFEKIIADPILNPPGIGLSESLAAYRLSAANLKEVPIFAGLSNVVELFDADSPGIVALLVQVLGEIGVSVMLTSEESWKAKGMTFEARIASLMTSYSLKANAPPHNCGLDLLLLKEKNPPLSFQLPSEARVEEISEEPKADLDKDIYFTIGVDVEKGRITVCAHSMDKNLLCLRGTSARALYKSMLRRINNISQEHAAYLGYELSRAELSLLLGKSYVQDEDITFENIKNKKEYALQVYKSLKEMMKHGRSQNI</sequence>
<evidence type="ECO:0000313" key="2">
    <source>
        <dbReference type="EMBL" id="HGZ59595.1"/>
    </source>
</evidence>
<proteinExistence type="predicted"/>
<dbReference type="NCBIfam" id="TIGR00284">
    <property type="entry name" value="dihydropteroate synthase-like protein"/>
    <property type="match status" value="1"/>
</dbReference>
<organism evidence="2">
    <name type="scientific">Fervidicoccus fontis</name>
    <dbReference type="NCBI Taxonomy" id="683846"/>
    <lineage>
        <taxon>Archaea</taxon>
        <taxon>Thermoproteota</taxon>
        <taxon>Thermoprotei</taxon>
        <taxon>Fervidicoccales</taxon>
        <taxon>Fervidicoccaceae</taxon>
        <taxon>Fervidicoccus</taxon>
    </lineage>
</organism>
<dbReference type="Gene3D" id="3.20.20.20">
    <property type="entry name" value="Dihydropteroate synthase-like"/>
    <property type="match status" value="1"/>
</dbReference>
<protein>
    <submittedName>
        <fullName evidence="2">Dihydropteroate synthase-like protein</fullName>
    </submittedName>
</protein>
<dbReference type="Pfam" id="PF20123">
    <property type="entry name" value="DUF6513"/>
    <property type="match status" value="1"/>
</dbReference>
<comment type="caution">
    <text evidence="2">The sequence shown here is derived from an EMBL/GenBank/DDBJ whole genome shotgun (WGS) entry which is preliminary data.</text>
</comment>